<keyword evidence="2" id="KW-0812">Transmembrane</keyword>
<dbReference type="Gene3D" id="6.10.250.1300">
    <property type="match status" value="1"/>
</dbReference>
<dbReference type="KEGG" id="gbr:Gbro_1724"/>
<feature type="compositionally biased region" description="Low complexity" evidence="1">
    <location>
        <begin position="231"/>
        <end position="244"/>
    </location>
</feature>
<dbReference type="Proteomes" id="UP000001219">
    <property type="component" value="Chromosome"/>
</dbReference>
<name>D0L7X3_GORB4</name>
<feature type="region of interest" description="Disordered" evidence="1">
    <location>
        <begin position="1"/>
        <end position="38"/>
    </location>
</feature>
<accession>D0L7X3</accession>
<protein>
    <recommendedName>
        <fullName evidence="3">Anti-sigma-D factor RsdA sigma factor binding region domain-containing protein</fullName>
    </recommendedName>
</protein>
<dbReference type="eggNOG" id="ENOG5033V1E">
    <property type="taxonomic scope" value="Bacteria"/>
</dbReference>
<reference evidence="4 5" key="2">
    <citation type="journal article" date="2010" name="Stand. Genomic Sci.">
        <title>Complete genome sequence of Gordonia bronchialis type strain (3410).</title>
        <authorList>
            <person name="Ivanova N."/>
            <person name="Sikorski J."/>
            <person name="Jando M."/>
            <person name="Lapidus A."/>
            <person name="Nolan M."/>
            <person name="Lucas S."/>
            <person name="Del Rio T.G."/>
            <person name="Tice H."/>
            <person name="Copeland A."/>
            <person name="Cheng J.F."/>
            <person name="Chen F."/>
            <person name="Bruce D."/>
            <person name="Goodwin L."/>
            <person name="Pitluck S."/>
            <person name="Mavromatis K."/>
            <person name="Ovchinnikova G."/>
            <person name="Pati A."/>
            <person name="Chen A."/>
            <person name="Palaniappan K."/>
            <person name="Land M."/>
            <person name="Hauser L."/>
            <person name="Chang Y.J."/>
            <person name="Jeffries C.D."/>
            <person name="Chain P."/>
            <person name="Saunders E."/>
            <person name="Han C."/>
            <person name="Detter J.C."/>
            <person name="Brettin T."/>
            <person name="Rohde M."/>
            <person name="Goker M."/>
            <person name="Bristow J."/>
            <person name="Eisen J.A."/>
            <person name="Markowitz V."/>
            <person name="Hugenholtz P."/>
            <person name="Klenk H.P."/>
            <person name="Kyrpides N.C."/>
        </authorList>
    </citation>
    <scope>NUCLEOTIDE SEQUENCE [LARGE SCALE GENOMIC DNA]</scope>
    <source>
        <strain evidence="5">ATCC 25592 / DSM 43247 / BCRC 13721 / JCM 3198 / KCTC 3076 / NBRC 16047 / NCTC 10667</strain>
    </source>
</reference>
<proteinExistence type="predicted"/>
<evidence type="ECO:0000313" key="4">
    <source>
        <dbReference type="EMBL" id="ACY20986.1"/>
    </source>
</evidence>
<dbReference type="EMBL" id="CP001802">
    <property type="protein sequence ID" value="ACY20986.1"/>
    <property type="molecule type" value="Genomic_DNA"/>
</dbReference>
<sequence>MNDAHDWRHRRANAGRDPLSGDTPEMTGPVDWPTEAGDGAPVDLSQVAFDDRFLDALSRDVPVETRDDGEYELAALLSGWRHGALDAPPPELPSVDEVERAIAASERVSRGKRMVRHLRVVSGAAAIVVVAAAGLTVLSEGSQPGDALWPVKRVVFAQAASETQAAHDVRSNLESAEAAMAAGDTVAASSLIAKAESQMGPMRDGDKRNEMNDWIARLRAGTGKATETNVSTSPSAPGSGTTSPNENTTSPDPRLRTRSEQQTTPPGSTDNRSTAPRTTPPPSGPVTTEPSVPPTRPTNPTTSQQQPVPTTTTTSYTVTVPTQTPPPASTDVPTVTTTTTVPSR</sequence>
<dbReference type="HOGENOM" id="CLU_061165_0_0_11"/>
<reference evidence="5" key="1">
    <citation type="submission" date="2009-10" db="EMBL/GenBank/DDBJ databases">
        <title>The complete chromosome of Gordonia bronchialis DSM 43247.</title>
        <authorList>
            <consortium name="US DOE Joint Genome Institute (JGI-PGF)"/>
            <person name="Lucas S."/>
            <person name="Copeland A."/>
            <person name="Lapidus A."/>
            <person name="Glavina del Rio T."/>
            <person name="Dalin E."/>
            <person name="Tice H."/>
            <person name="Bruce D."/>
            <person name="Goodwin L."/>
            <person name="Pitluck S."/>
            <person name="Kyrpides N."/>
            <person name="Mavromatis K."/>
            <person name="Ivanova N."/>
            <person name="Ovchinnikova G."/>
            <person name="Saunders E."/>
            <person name="Brettin T."/>
            <person name="Detter J.C."/>
            <person name="Han C."/>
            <person name="Larimer F."/>
            <person name="Land M."/>
            <person name="Hauser L."/>
            <person name="Markowitz V."/>
            <person name="Cheng J.-F."/>
            <person name="Hugenholtz P."/>
            <person name="Woyke T."/>
            <person name="Wu D."/>
            <person name="Jando M."/>
            <person name="Schneider S."/>
            <person name="Goeker M."/>
            <person name="Klenk H.-P."/>
            <person name="Eisen J.A."/>
        </authorList>
    </citation>
    <scope>NUCLEOTIDE SEQUENCE [LARGE SCALE GENOMIC DNA]</scope>
    <source>
        <strain evidence="5">ATCC 25592 / DSM 43247 / BCRC 13721 / JCM 3198 / KCTC 3076 / NBRC 16047 / NCTC 10667</strain>
    </source>
</reference>
<organism evidence="4 5">
    <name type="scientific">Gordonia bronchialis (strain ATCC 25592 / DSM 43247 / BCRC 13721 / JCM 3198 / KCTC 3076 / NBRC 16047 / NCTC 10667)</name>
    <name type="common">Rhodococcus bronchialis</name>
    <dbReference type="NCBI Taxonomy" id="526226"/>
    <lineage>
        <taxon>Bacteria</taxon>
        <taxon>Bacillati</taxon>
        <taxon>Actinomycetota</taxon>
        <taxon>Actinomycetes</taxon>
        <taxon>Mycobacteriales</taxon>
        <taxon>Gordoniaceae</taxon>
        <taxon>Gordonia</taxon>
    </lineage>
</organism>
<keyword evidence="2" id="KW-0472">Membrane</keyword>
<keyword evidence="5" id="KW-1185">Reference proteome</keyword>
<evidence type="ECO:0000256" key="2">
    <source>
        <dbReference type="SAM" id="Phobius"/>
    </source>
</evidence>
<feature type="domain" description="Anti-sigma-D factor RsdA sigma factor binding region" evidence="3">
    <location>
        <begin position="43"/>
        <end position="88"/>
    </location>
</feature>
<feature type="transmembrane region" description="Helical" evidence="2">
    <location>
        <begin position="117"/>
        <end position="138"/>
    </location>
</feature>
<evidence type="ECO:0000259" key="3">
    <source>
        <dbReference type="Pfam" id="PF16751"/>
    </source>
</evidence>
<dbReference type="AlphaFoldDB" id="D0L7X3"/>
<evidence type="ECO:0000256" key="1">
    <source>
        <dbReference type="SAM" id="MobiDB-lite"/>
    </source>
</evidence>
<evidence type="ECO:0000313" key="5">
    <source>
        <dbReference type="Proteomes" id="UP000001219"/>
    </source>
</evidence>
<feature type="compositionally biased region" description="Low complexity" evidence="1">
    <location>
        <begin position="329"/>
        <end position="344"/>
    </location>
</feature>
<dbReference type="OrthoDB" id="5191711at2"/>
<dbReference type="InterPro" id="IPR031928">
    <property type="entry name" value="RsdA_SigD-bd"/>
</dbReference>
<keyword evidence="2" id="KW-1133">Transmembrane helix</keyword>
<feature type="compositionally biased region" description="Polar residues" evidence="1">
    <location>
        <begin position="260"/>
        <end position="271"/>
    </location>
</feature>
<feature type="compositionally biased region" description="Low complexity" evidence="1">
    <location>
        <begin position="298"/>
        <end position="322"/>
    </location>
</feature>
<gene>
    <name evidence="4" type="ordered locus">Gbro_1724</name>
</gene>
<dbReference type="STRING" id="526226.Gbro_1724"/>
<feature type="region of interest" description="Disordered" evidence="1">
    <location>
        <begin position="220"/>
        <end position="344"/>
    </location>
</feature>
<dbReference type="RefSeq" id="WP_012833552.1">
    <property type="nucleotide sequence ID" value="NC_013441.1"/>
</dbReference>
<dbReference type="Pfam" id="PF16751">
    <property type="entry name" value="RsdA_SigD_bd"/>
    <property type="match status" value="1"/>
</dbReference>